<dbReference type="Gene3D" id="3.30.465.60">
    <property type="match status" value="1"/>
</dbReference>
<dbReference type="GO" id="GO:0005737">
    <property type="term" value="C:cytoplasm"/>
    <property type="evidence" value="ECO:0007669"/>
    <property type="project" value="UniProtKB-SubCell"/>
</dbReference>
<evidence type="ECO:0000259" key="9">
    <source>
        <dbReference type="SMART" id="SM00977"/>
    </source>
</evidence>
<keyword evidence="11" id="KW-1185">Reference proteome</keyword>
<dbReference type="PANTHER" id="PTHR43033:SF1">
    <property type="entry name" value="TRNA(ILE)-LYSIDINE SYNTHASE-RELATED"/>
    <property type="match status" value="1"/>
</dbReference>
<dbReference type="Pfam" id="PF11734">
    <property type="entry name" value="TilS_C"/>
    <property type="match status" value="1"/>
</dbReference>
<comment type="function">
    <text evidence="8">Ligates lysine onto the cytidine present at position 34 of the AUA codon-specific tRNA(Ile) that contains the anticodon CAU, in an ATP-dependent manner. Cytidine is converted to lysidine, thus changing the amino acid specificity of the tRNA from methionine to isoleucine.</text>
</comment>
<dbReference type="InterPro" id="IPR012795">
    <property type="entry name" value="tRNA_Ile_lys_synt_N"/>
</dbReference>
<keyword evidence="2 8" id="KW-0963">Cytoplasm</keyword>
<dbReference type="AlphaFoldDB" id="A0A4Q7PS85"/>
<dbReference type="SUPFAM" id="SSF82829">
    <property type="entry name" value="MesJ substrate recognition domain-like"/>
    <property type="match status" value="1"/>
</dbReference>
<name>A0A4Q7PS85_9FIRM</name>
<dbReference type="Pfam" id="PF01171">
    <property type="entry name" value="ATP_bind_3"/>
    <property type="match status" value="1"/>
</dbReference>
<proteinExistence type="inferred from homology"/>
<evidence type="ECO:0000256" key="8">
    <source>
        <dbReference type="HAMAP-Rule" id="MF_01161"/>
    </source>
</evidence>
<dbReference type="InterPro" id="IPR014729">
    <property type="entry name" value="Rossmann-like_a/b/a_fold"/>
</dbReference>
<keyword evidence="6 8" id="KW-0067">ATP-binding</keyword>
<evidence type="ECO:0000256" key="3">
    <source>
        <dbReference type="ARBA" id="ARBA00022598"/>
    </source>
</evidence>
<dbReference type="OrthoDB" id="9807403at2"/>
<evidence type="ECO:0000313" key="10">
    <source>
        <dbReference type="EMBL" id="RZT02988.1"/>
    </source>
</evidence>
<evidence type="ECO:0000256" key="6">
    <source>
        <dbReference type="ARBA" id="ARBA00022840"/>
    </source>
</evidence>
<dbReference type="Gene3D" id="3.40.50.620">
    <property type="entry name" value="HUPs"/>
    <property type="match status" value="1"/>
</dbReference>
<dbReference type="GO" id="GO:0005524">
    <property type="term" value="F:ATP binding"/>
    <property type="evidence" value="ECO:0007669"/>
    <property type="project" value="UniProtKB-UniRule"/>
</dbReference>
<comment type="similarity">
    <text evidence="8">Belongs to the tRNA(Ile)-lysidine synthase family.</text>
</comment>
<comment type="subcellular location">
    <subcellularLocation>
        <location evidence="1 8">Cytoplasm</location>
    </subcellularLocation>
</comment>
<dbReference type="GO" id="GO:0032267">
    <property type="term" value="F:tRNA(Ile)-lysidine synthase activity"/>
    <property type="evidence" value="ECO:0007669"/>
    <property type="project" value="UniProtKB-EC"/>
</dbReference>
<dbReference type="CDD" id="cd01992">
    <property type="entry name" value="TilS_N"/>
    <property type="match status" value="1"/>
</dbReference>
<dbReference type="InterPro" id="IPR015262">
    <property type="entry name" value="tRNA_Ile_lys_synt_subst-bd"/>
</dbReference>
<dbReference type="SUPFAM" id="SSF52402">
    <property type="entry name" value="Adenine nucleotide alpha hydrolases-like"/>
    <property type="match status" value="1"/>
</dbReference>
<evidence type="ECO:0000256" key="4">
    <source>
        <dbReference type="ARBA" id="ARBA00022694"/>
    </source>
</evidence>
<gene>
    <name evidence="8" type="primary">tilS</name>
    <name evidence="10" type="ORF">EV209_1121</name>
</gene>
<dbReference type="InterPro" id="IPR012796">
    <property type="entry name" value="Lysidine-tRNA-synth_C"/>
</dbReference>
<dbReference type="RefSeq" id="WP_130433820.1">
    <property type="nucleotide sequence ID" value="NZ_SGXF01000001.1"/>
</dbReference>
<dbReference type="NCBIfam" id="TIGR02432">
    <property type="entry name" value="lysidine_TilS_N"/>
    <property type="match status" value="1"/>
</dbReference>
<dbReference type="GO" id="GO:0006400">
    <property type="term" value="P:tRNA modification"/>
    <property type="evidence" value="ECO:0007669"/>
    <property type="project" value="UniProtKB-UniRule"/>
</dbReference>
<dbReference type="SUPFAM" id="SSF56037">
    <property type="entry name" value="PheT/TilS domain"/>
    <property type="match status" value="1"/>
</dbReference>
<evidence type="ECO:0000256" key="5">
    <source>
        <dbReference type="ARBA" id="ARBA00022741"/>
    </source>
</evidence>
<evidence type="ECO:0000256" key="7">
    <source>
        <dbReference type="ARBA" id="ARBA00048539"/>
    </source>
</evidence>
<dbReference type="HAMAP" id="MF_01161">
    <property type="entry name" value="tRNA_Ile_lys_synt"/>
    <property type="match status" value="1"/>
</dbReference>
<reference evidence="10 11" key="1">
    <citation type="submission" date="2019-02" db="EMBL/GenBank/DDBJ databases">
        <title>Genomic Encyclopedia of Type Strains, Phase IV (KMG-IV): sequencing the most valuable type-strain genomes for metagenomic binning, comparative biology and taxonomic classification.</title>
        <authorList>
            <person name="Goeker M."/>
        </authorList>
    </citation>
    <scope>NUCLEOTIDE SEQUENCE [LARGE SCALE GENOMIC DNA]</scope>
    <source>
        <strain evidence="10 11">DSM 29486</strain>
    </source>
</reference>
<sequence length="448" mass="50972">MIERICSFIREYEMFQPGNGVLAGISGGADSVCLLLVLHRLQEELGIRIQCVHVHHGIRGGDADRDAAFVENLCRRLGVPCAVEAADVPGIAAEHHMSLEEAGRNARYEIFERRRREGGLDKIAVAHHMDDAAETVFMQLLRGSGFRGMSGIRPVRGNIVRPLLRCRRSEIESWLREQGQQWCTDFTNLETDYTRNYIRLEIFPALEAVQPRVREHLLSAAELFAEADEEFTGEAEAFLKQYGKMARQGGLALPADDFLHLPVSRQRYVARLAVQHESGTLKDLTAGHVERILELAVRQTGRRIDLPGGIAVKKSYDKLIFFSKTEGAAEKRKFRAVFTYFPFKKGEKIPEKSYTKWFDYDKIKNGAALRTRHPGDFLQVLQSGGTKKLKDYFIEEKIPRDQRDSRLLLADGNHIIWVVGGRISEAYKVTDSTRRIMQVEVEEYRDGR</sequence>
<dbReference type="Pfam" id="PF09179">
    <property type="entry name" value="TilS"/>
    <property type="match status" value="1"/>
</dbReference>
<evidence type="ECO:0000313" key="11">
    <source>
        <dbReference type="Proteomes" id="UP000292927"/>
    </source>
</evidence>
<dbReference type="PANTHER" id="PTHR43033">
    <property type="entry name" value="TRNA(ILE)-LYSIDINE SYNTHASE-RELATED"/>
    <property type="match status" value="1"/>
</dbReference>
<accession>A0A4Q7PS85</accession>
<dbReference type="EMBL" id="SGXF01000001">
    <property type="protein sequence ID" value="RZT02988.1"/>
    <property type="molecule type" value="Genomic_DNA"/>
</dbReference>
<dbReference type="EC" id="6.3.4.19" evidence="8"/>
<comment type="catalytic activity">
    <reaction evidence="7 8">
        <text>cytidine(34) in tRNA(Ile2) + L-lysine + ATP = lysidine(34) in tRNA(Ile2) + AMP + diphosphate + H(+)</text>
        <dbReference type="Rhea" id="RHEA:43744"/>
        <dbReference type="Rhea" id="RHEA-COMP:10625"/>
        <dbReference type="Rhea" id="RHEA-COMP:10670"/>
        <dbReference type="ChEBI" id="CHEBI:15378"/>
        <dbReference type="ChEBI" id="CHEBI:30616"/>
        <dbReference type="ChEBI" id="CHEBI:32551"/>
        <dbReference type="ChEBI" id="CHEBI:33019"/>
        <dbReference type="ChEBI" id="CHEBI:82748"/>
        <dbReference type="ChEBI" id="CHEBI:83665"/>
        <dbReference type="ChEBI" id="CHEBI:456215"/>
        <dbReference type="EC" id="6.3.4.19"/>
    </reaction>
</comment>
<keyword evidence="5 8" id="KW-0547">Nucleotide-binding</keyword>
<comment type="caution">
    <text evidence="10">The sequence shown here is derived from an EMBL/GenBank/DDBJ whole genome shotgun (WGS) entry which is preliminary data.</text>
</comment>
<protein>
    <recommendedName>
        <fullName evidence="8">tRNA(Ile)-lysidine synthase</fullName>
        <ecNumber evidence="8">6.3.4.19</ecNumber>
    </recommendedName>
    <alternativeName>
        <fullName evidence="8">tRNA(Ile)-2-lysyl-cytidine synthase</fullName>
    </alternativeName>
    <alternativeName>
        <fullName evidence="8">tRNA(Ile)-lysidine synthetase</fullName>
    </alternativeName>
</protein>
<evidence type="ECO:0000256" key="1">
    <source>
        <dbReference type="ARBA" id="ARBA00004496"/>
    </source>
</evidence>
<dbReference type="Proteomes" id="UP000292927">
    <property type="component" value="Unassembled WGS sequence"/>
</dbReference>
<dbReference type="SMART" id="SM00977">
    <property type="entry name" value="TilS_C"/>
    <property type="match status" value="1"/>
</dbReference>
<dbReference type="InterPro" id="IPR011063">
    <property type="entry name" value="TilS/TtcA_N"/>
</dbReference>
<comment type="domain">
    <text evidence="8">The N-terminal region contains the highly conserved SGGXDS motif, predicted to be a P-loop motif involved in ATP binding.</text>
</comment>
<organism evidence="10 11">
    <name type="scientific">Cuneatibacter caecimuris</name>
    <dbReference type="NCBI Taxonomy" id="1796618"/>
    <lineage>
        <taxon>Bacteria</taxon>
        <taxon>Bacillati</taxon>
        <taxon>Bacillota</taxon>
        <taxon>Clostridia</taxon>
        <taxon>Lachnospirales</taxon>
        <taxon>Lachnospiraceae</taxon>
        <taxon>Cuneatibacter</taxon>
    </lineage>
</organism>
<dbReference type="NCBIfam" id="TIGR02433">
    <property type="entry name" value="lysidine_TilS_C"/>
    <property type="match status" value="1"/>
</dbReference>
<keyword evidence="3 8" id="KW-0436">Ligase</keyword>
<evidence type="ECO:0000256" key="2">
    <source>
        <dbReference type="ARBA" id="ARBA00022490"/>
    </source>
</evidence>
<feature type="domain" description="Lysidine-tRNA(Ile) synthetase C-terminal" evidence="9">
    <location>
        <begin position="367"/>
        <end position="439"/>
    </location>
</feature>
<dbReference type="InterPro" id="IPR012094">
    <property type="entry name" value="tRNA_Ile_lys_synt"/>
</dbReference>
<feature type="binding site" evidence="8">
    <location>
        <begin position="26"/>
        <end position="31"/>
    </location>
    <ligand>
        <name>ATP</name>
        <dbReference type="ChEBI" id="CHEBI:30616"/>
    </ligand>
</feature>
<keyword evidence="4 8" id="KW-0819">tRNA processing</keyword>